<dbReference type="AlphaFoldDB" id="A0A078N0E8"/>
<evidence type="ECO:0000313" key="6">
    <source>
        <dbReference type="EMBL" id="CED81987.1"/>
    </source>
</evidence>
<evidence type="ECO:0000256" key="3">
    <source>
        <dbReference type="ARBA" id="ARBA00023163"/>
    </source>
</evidence>
<dbReference type="EMBL" id="LN554894">
    <property type="protein sequence ID" value="CED81987.1"/>
    <property type="molecule type" value="Genomic_DNA"/>
</dbReference>
<dbReference type="PANTHER" id="PTHR10270:SF161">
    <property type="entry name" value="SEX-DETERMINING REGION Y PROTEIN"/>
    <property type="match status" value="1"/>
</dbReference>
<gene>
    <name evidence="6" type="primary">sexM</name>
</gene>
<feature type="domain" description="HMG box" evidence="5">
    <location>
        <begin position="42"/>
        <end position="110"/>
    </location>
</feature>
<dbReference type="FunFam" id="1.10.30.10:FF:000041">
    <property type="entry name" value="HMG box family protein"/>
    <property type="match status" value="1"/>
</dbReference>
<keyword evidence="2 4" id="KW-0238">DNA-binding</keyword>
<protein>
    <submittedName>
        <fullName evidence="6">SexM protein</fullName>
    </submittedName>
</protein>
<name>A0A078N0E8_9FUNG</name>
<dbReference type="SUPFAM" id="SSF47095">
    <property type="entry name" value="HMG-box"/>
    <property type="match status" value="1"/>
</dbReference>
<dbReference type="Pfam" id="PF00505">
    <property type="entry name" value="HMG_box"/>
    <property type="match status" value="1"/>
</dbReference>
<evidence type="ECO:0000256" key="1">
    <source>
        <dbReference type="ARBA" id="ARBA00023015"/>
    </source>
</evidence>
<dbReference type="GO" id="GO:0030154">
    <property type="term" value="P:cell differentiation"/>
    <property type="evidence" value="ECO:0007669"/>
    <property type="project" value="TreeGrafter"/>
</dbReference>
<evidence type="ECO:0000256" key="2">
    <source>
        <dbReference type="ARBA" id="ARBA00023125"/>
    </source>
</evidence>
<proteinExistence type="predicted"/>
<feature type="DNA-binding region" description="HMG box" evidence="4">
    <location>
        <begin position="42"/>
        <end position="110"/>
    </location>
</feature>
<dbReference type="InterPro" id="IPR009071">
    <property type="entry name" value="HMG_box_dom"/>
</dbReference>
<keyword evidence="4" id="KW-0539">Nucleus</keyword>
<dbReference type="InterPro" id="IPR050140">
    <property type="entry name" value="SRY-related_HMG-box_TF-like"/>
</dbReference>
<evidence type="ECO:0000259" key="5">
    <source>
        <dbReference type="PROSITE" id="PS50118"/>
    </source>
</evidence>
<dbReference type="SMART" id="SM00398">
    <property type="entry name" value="HMG"/>
    <property type="match status" value="1"/>
</dbReference>
<accession>A0A078N0E8</accession>
<organism evidence="6">
    <name type="scientific">Phycomyces nitens</name>
    <dbReference type="NCBI Taxonomy" id="269771"/>
    <lineage>
        <taxon>Eukaryota</taxon>
        <taxon>Fungi</taxon>
        <taxon>Fungi incertae sedis</taxon>
        <taxon>Mucoromycota</taxon>
        <taxon>Mucoromycotina</taxon>
        <taxon>Mucoromycetes</taxon>
        <taxon>Mucorales</taxon>
        <taxon>Phycomycetaceae</taxon>
        <taxon>Phycomyces</taxon>
    </lineage>
</organism>
<dbReference type="PROSITE" id="PS50118">
    <property type="entry name" value="HMG_BOX_2"/>
    <property type="match status" value="1"/>
</dbReference>
<dbReference type="InterPro" id="IPR036910">
    <property type="entry name" value="HMG_box_dom_sf"/>
</dbReference>
<keyword evidence="3" id="KW-0804">Transcription</keyword>
<dbReference type="PANTHER" id="PTHR10270">
    <property type="entry name" value="SOX TRANSCRIPTION FACTOR"/>
    <property type="match status" value="1"/>
</dbReference>
<sequence>MNSFMFVNEFKNSYQPSDNIITENILSSSVRNKSMTTSAVKIRRPKNAFMLYRQAVHPRILSANSSLHNKDISRTAGEMWRNEKEEVRKYYERKADEERLYHSKKFPGYIYKPQQRKTRRLRTGSFNSLLRSSTDIQLIYHKAESIPTSDKINMKTQNYIIQSQNESTNEDDILNTPPTQCLDDSILKTFLDDLNFDIFSPVDELIFSLCS</sequence>
<reference evidence="6" key="1">
    <citation type="journal article" date="2015" name="Fungal Biol.">
        <title>Diversity, ecology, and evolution in Phycomyces.</title>
        <authorList>
            <person name="Camino L.P."/>
            <person name="Idnurm A."/>
            <person name="Cerda-Olmedo E."/>
        </authorList>
    </citation>
    <scope>NUCLEOTIDE SEQUENCE</scope>
    <source>
        <strain evidence="6">S609</strain>
    </source>
</reference>
<dbReference type="CDD" id="cd01389">
    <property type="entry name" value="HMG-box_ROX1-like"/>
    <property type="match status" value="1"/>
</dbReference>
<keyword evidence="1" id="KW-0805">Transcription regulation</keyword>
<dbReference type="Gene3D" id="1.10.30.10">
    <property type="entry name" value="High mobility group box domain"/>
    <property type="match status" value="1"/>
</dbReference>
<dbReference type="GO" id="GO:0000978">
    <property type="term" value="F:RNA polymerase II cis-regulatory region sequence-specific DNA binding"/>
    <property type="evidence" value="ECO:0007669"/>
    <property type="project" value="TreeGrafter"/>
</dbReference>
<dbReference type="GO" id="GO:0001228">
    <property type="term" value="F:DNA-binding transcription activator activity, RNA polymerase II-specific"/>
    <property type="evidence" value="ECO:0007669"/>
    <property type="project" value="TreeGrafter"/>
</dbReference>
<dbReference type="GO" id="GO:0005634">
    <property type="term" value="C:nucleus"/>
    <property type="evidence" value="ECO:0007669"/>
    <property type="project" value="UniProtKB-UniRule"/>
</dbReference>
<evidence type="ECO:0000256" key="4">
    <source>
        <dbReference type="PROSITE-ProRule" id="PRU00267"/>
    </source>
</evidence>